<keyword evidence="3" id="KW-1185">Reference proteome</keyword>
<dbReference type="PANTHER" id="PTHR10183">
    <property type="entry name" value="CALPAIN"/>
    <property type="match status" value="1"/>
</dbReference>
<evidence type="ECO:0000313" key="3">
    <source>
        <dbReference type="Proteomes" id="UP001434883"/>
    </source>
</evidence>
<gene>
    <name evidence="2" type="ORF">XENOCAPTIV_027145</name>
</gene>
<dbReference type="Proteomes" id="UP001434883">
    <property type="component" value="Unassembled WGS sequence"/>
</dbReference>
<organism evidence="2 3">
    <name type="scientific">Xenoophorus captivus</name>
    <dbReference type="NCBI Taxonomy" id="1517983"/>
    <lineage>
        <taxon>Eukaryota</taxon>
        <taxon>Metazoa</taxon>
        <taxon>Chordata</taxon>
        <taxon>Craniata</taxon>
        <taxon>Vertebrata</taxon>
        <taxon>Euteleostomi</taxon>
        <taxon>Actinopterygii</taxon>
        <taxon>Neopterygii</taxon>
        <taxon>Teleostei</taxon>
        <taxon>Neoteleostei</taxon>
        <taxon>Acanthomorphata</taxon>
        <taxon>Ovalentaria</taxon>
        <taxon>Atherinomorphae</taxon>
        <taxon>Cyprinodontiformes</taxon>
        <taxon>Goodeidae</taxon>
        <taxon>Xenoophorus</taxon>
    </lineage>
</organism>
<dbReference type="InterPro" id="IPR036213">
    <property type="entry name" value="Calpain_III_sf"/>
</dbReference>
<comment type="caution">
    <text evidence="2">The sequence shown here is derived from an EMBL/GenBank/DDBJ whole genome shotgun (WGS) entry which is preliminary data.</text>
</comment>
<name>A0ABV0QN63_9TELE</name>
<accession>A0ABV0QN63</accession>
<sequence length="148" mass="16572">MGYPHEAMVDMTGGVTEVFTLPSVFKNLPDLLMNLLAKGALINCANTKVRCEEWKMVSPEEQKRLGRVRREDGEFCTDLTERMDVSASIRMSVLDFQLNFDMMEVCHLTQGLSEPGSSVQPWNCVMYHGSWIPNITAGGSPNSSKRIL</sequence>
<dbReference type="Gene3D" id="3.90.70.10">
    <property type="entry name" value="Cysteine proteinases"/>
    <property type="match status" value="1"/>
</dbReference>
<dbReference type="InterPro" id="IPR022684">
    <property type="entry name" value="Calpain_cysteine_protease"/>
</dbReference>
<dbReference type="PANTHER" id="PTHR10183:SF434">
    <property type="entry name" value="CALPAIN-3"/>
    <property type="match status" value="1"/>
</dbReference>
<dbReference type="EMBL" id="JAHRIN010017500">
    <property type="protein sequence ID" value="MEQ2197283.1"/>
    <property type="molecule type" value="Genomic_DNA"/>
</dbReference>
<evidence type="ECO:0000256" key="1">
    <source>
        <dbReference type="ARBA" id="ARBA00007623"/>
    </source>
</evidence>
<dbReference type="InterPro" id="IPR038765">
    <property type="entry name" value="Papain-like_cys_pep_sf"/>
</dbReference>
<evidence type="ECO:0000313" key="2">
    <source>
        <dbReference type="EMBL" id="MEQ2197283.1"/>
    </source>
</evidence>
<dbReference type="SUPFAM" id="SSF54001">
    <property type="entry name" value="Cysteine proteinases"/>
    <property type="match status" value="1"/>
</dbReference>
<protein>
    <submittedName>
        <fullName evidence="2">Uncharacterized protein</fullName>
    </submittedName>
</protein>
<reference evidence="2 3" key="1">
    <citation type="submission" date="2021-06" db="EMBL/GenBank/DDBJ databases">
        <authorList>
            <person name="Palmer J.M."/>
        </authorList>
    </citation>
    <scope>NUCLEOTIDE SEQUENCE [LARGE SCALE GENOMIC DNA]</scope>
    <source>
        <strain evidence="2 3">XC_2019</strain>
        <tissue evidence="2">Muscle</tissue>
    </source>
</reference>
<proteinExistence type="inferred from homology"/>
<dbReference type="SUPFAM" id="SSF49758">
    <property type="entry name" value="Calpain large subunit, middle domain (domain III)"/>
    <property type="match status" value="1"/>
</dbReference>
<comment type="similarity">
    <text evidence="1">Belongs to the peptidase C2 family.</text>
</comment>